<dbReference type="EMBL" id="VSSQ01039548">
    <property type="protein sequence ID" value="MPM92636.1"/>
    <property type="molecule type" value="Genomic_DNA"/>
</dbReference>
<dbReference type="AlphaFoldDB" id="A0A645DTH4"/>
<organism evidence="1">
    <name type="scientific">bioreactor metagenome</name>
    <dbReference type="NCBI Taxonomy" id="1076179"/>
    <lineage>
        <taxon>unclassified sequences</taxon>
        <taxon>metagenomes</taxon>
        <taxon>ecological metagenomes</taxon>
    </lineage>
</organism>
<comment type="caution">
    <text evidence="1">The sequence shown here is derived from an EMBL/GenBank/DDBJ whole genome shotgun (WGS) entry which is preliminary data.</text>
</comment>
<protein>
    <submittedName>
        <fullName evidence="1">Uncharacterized protein</fullName>
    </submittedName>
</protein>
<reference evidence="1" key="1">
    <citation type="submission" date="2019-08" db="EMBL/GenBank/DDBJ databases">
        <authorList>
            <person name="Kucharzyk K."/>
            <person name="Murdoch R.W."/>
            <person name="Higgins S."/>
            <person name="Loffler F."/>
        </authorList>
    </citation>
    <scope>NUCLEOTIDE SEQUENCE</scope>
</reference>
<accession>A0A645DTH4</accession>
<gene>
    <name evidence="1" type="ORF">SDC9_139771</name>
</gene>
<sequence length="114" mass="13368">MENQFYDQQYLKLCSIADKEGRAFARTALEYFADRESLQMFLNSLFYNHSIMESDQFAVYLGLMYEFIGQEMPDDMDCYIVMDQESNIFFSYFLTTLLRTILNQAGGDHPCPAM</sequence>
<name>A0A645DTH4_9ZZZZ</name>
<proteinExistence type="predicted"/>
<evidence type="ECO:0000313" key="1">
    <source>
        <dbReference type="EMBL" id="MPM92636.1"/>
    </source>
</evidence>